<evidence type="ECO:0000256" key="4">
    <source>
        <dbReference type="ARBA" id="ARBA00022989"/>
    </source>
</evidence>
<feature type="transmembrane region" description="Helical" evidence="6">
    <location>
        <begin position="43"/>
        <end position="62"/>
    </location>
</feature>
<keyword evidence="4 6" id="KW-1133">Transmembrane helix</keyword>
<feature type="transmembrane region" description="Helical" evidence="6">
    <location>
        <begin position="134"/>
        <end position="151"/>
    </location>
</feature>
<comment type="caution">
    <text evidence="7">The sequence shown here is derived from an EMBL/GenBank/DDBJ whole genome shotgun (WGS) entry which is preliminary data.</text>
</comment>
<proteinExistence type="predicted"/>
<keyword evidence="3" id="KW-0133">Cell shape</keyword>
<keyword evidence="2 6" id="KW-0812">Transmembrane</keyword>
<dbReference type="InterPro" id="IPR001182">
    <property type="entry name" value="FtsW/RodA"/>
</dbReference>
<evidence type="ECO:0000256" key="6">
    <source>
        <dbReference type="SAM" id="Phobius"/>
    </source>
</evidence>
<organism evidence="7 8">
    <name type="scientific">Variimorphobacter saccharofermentans</name>
    <dbReference type="NCBI Taxonomy" id="2755051"/>
    <lineage>
        <taxon>Bacteria</taxon>
        <taxon>Bacillati</taxon>
        <taxon>Bacillota</taxon>
        <taxon>Clostridia</taxon>
        <taxon>Lachnospirales</taxon>
        <taxon>Lachnospiraceae</taxon>
        <taxon>Variimorphobacter</taxon>
    </lineage>
</organism>
<evidence type="ECO:0000313" key="8">
    <source>
        <dbReference type="Proteomes" id="UP000574276"/>
    </source>
</evidence>
<keyword evidence="8" id="KW-1185">Reference proteome</keyword>
<feature type="transmembrane region" description="Helical" evidence="6">
    <location>
        <begin position="12"/>
        <end position="31"/>
    </location>
</feature>
<dbReference type="AlphaFoldDB" id="A0A839K1V8"/>
<evidence type="ECO:0000256" key="3">
    <source>
        <dbReference type="ARBA" id="ARBA00022960"/>
    </source>
</evidence>
<dbReference type="GO" id="GO:0008360">
    <property type="term" value="P:regulation of cell shape"/>
    <property type="evidence" value="ECO:0007669"/>
    <property type="project" value="UniProtKB-KW"/>
</dbReference>
<feature type="transmembrane region" description="Helical" evidence="6">
    <location>
        <begin position="307"/>
        <end position="329"/>
    </location>
</feature>
<feature type="transmembrane region" description="Helical" evidence="6">
    <location>
        <begin position="341"/>
        <end position="364"/>
    </location>
</feature>
<comment type="subcellular location">
    <subcellularLocation>
        <location evidence="1">Membrane</location>
        <topology evidence="1">Multi-pass membrane protein</topology>
    </subcellularLocation>
</comment>
<dbReference type="PANTHER" id="PTHR30474">
    <property type="entry name" value="CELL CYCLE PROTEIN"/>
    <property type="match status" value="1"/>
</dbReference>
<keyword evidence="5 6" id="KW-0472">Membrane</keyword>
<evidence type="ECO:0000256" key="5">
    <source>
        <dbReference type="ARBA" id="ARBA00023136"/>
    </source>
</evidence>
<evidence type="ECO:0000256" key="2">
    <source>
        <dbReference type="ARBA" id="ARBA00022692"/>
    </source>
</evidence>
<dbReference type="GO" id="GO:0015648">
    <property type="term" value="F:lipid-linked peptidoglycan transporter activity"/>
    <property type="evidence" value="ECO:0007669"/>
    <property type="project" value="TreeGrafter"/>
</dbReference>
<feature type="transmembrane region" description="Helical" evidence="6">
    <location>
        <begin position="180"/>
        <end position="199"/>
    </location>
</feature>
<dbReference type="RefSeq" id="WP_228352664.1">
    <property type="nucleotide sequence ID" value="NZ_JACEGA010000001.1"/>
</dbReference>
<accession>A0A839K1V8</accession>
<protein>
    <submittedName>
        <fullName evidence="7">FtsW/RodA/SpoVE family cell cycle protein</fullName>
    </submittedName>
</protein>
<sequence>MFNFKQYDFKRYNIPLIIVVLLLGMIGAFLIKQVQTEEENLFVKHLIGLAGGILIVVIVSLVDYHFISSFYIILYIINIALLLMVKFMGYNLNDSQRWIRLGPIPLQPSELSKIIMIIFLAKLYSIFRAKINNIFLIGASLILVAIPVYFILDQPNLSTSIVVLFIFGMMIFTAGLSWKIVMPILLIGLPAIGGLFWYIQQDYQVLLKPYQQERVLSILNPELYPEIMFQQDNSVQAIGSGQLYGKLLNDGAENFRNYDMVPISESDFIFSVAGEEFGFIGSCIIIILFSILIYICLVTAKRAPDYLGMLIAVGIASMFAFQVFVNIGVATSILPNTGIPLPFLSSGLSSMMSSMIAIGIIINIRLQPKKIRG</sequence>
<dbReference type="GO" id="GO:0032153">
    <property type="term" value="C:cell division site"/>
    <property type="evidence" value="ECO:0007669"/>
    <property type="project" value="TreeGrafter"/>
</dbReference>
<name>A0A839K1V8_9FIRM</name>
<evidence type="ECO:0000256" key="1">
    <source>
        <dbReference type="ARBA" id="ARBA00004141"/>
    </source>
</evidence>
<evidence type="ECO:0000313" key="7">
    <source>
        <dbReference type="EMBL" id="MBB2182979.1"/>
    </source>
</evidence>
<feature type="transmembrane region" description="Helical" evidence="6">
    <location>
        <begin position="157"/>
        <end position="173"/>
    </location>
</feature>
<feature type="transmembrane region" description="Helical" evidence="6">
    <location>
        <begin position="277"/>
        <end position="300"/>
    </location>
</feature>
<feature type="transmembrane region" description="Helical" evidence="6">
    <location>
        <begin position="110"/>
        <end position="127"/>
    </location>
</feature>
<feature type="transmembrane region" description="Helical" evidence="6">
    <location>
        <begin position="69"/>
        <end position="90"/>
    </location>
</feature>
<dbReference type="GO" id="GO:0005886">
    <property type="term" value="C:plasma membrane"/>
    <property type="evidence" value="ECO:0007669"/>
    <property type="project" value="TreeGrafter"/>
</dbReference>
<dbReference type="Pfam" id="PF01098">
    <property type="entry name" value="FTSW_RODA_SPOVE"/>
    <property type="match status" value="1"/>
</dbReference>
<dbReference type="EMBL" id="JACEGA010000001">
    <property type="protein sequence ID" value="MBB2182979.1"/>
    <property type="molecule type" value="Genomic_DNA"/>
</dbReference>
<reference evidence="7 8" key="1">
    <citation type="submission" date="2020-07" db="EMBL/GenBank/DDBJ databases">
        <title>Characterization and genome sequencing of isolate MD1, a novel member within the family Lachnospiraceae.</title>
        <authorList>
            <person name="Rettenmaier R."/>
            <person name="Di Bello L."/>
            <person name="Zinser C."/>
            <person name="Scheitz K."/>
            <person name="Liebl W."/>
            <person name="Zverlov V."/>
        </authorList>
    </citation>
    <scope>NUCLEOTIDE SEQUENCE [LARGE SCALE GENOMIC DNA]</scope>
    <source>
        <strain evidence="7 8">MD1</strain>
    </source>
</reference>
<dbReference type="Proteomes" id="UP000574276">
    <property type="component" value="Unassembled WGS sequence"/>
</dbReference>
<dbReference type="PANTHER" id="PTHR30474:SF1">
    <property type="entry name" value="PEPTIDOGLYCAN GLYCOSYLTRANSFERASE MRDB"/>
    <property type="match status" value="1"/>
</dbReference>
<dbReference type="GO" id="GO:0051301">
    <property type="term" value="P:cell division"/>
    <property type="evidence" value="ECO:0007669"/>
    <property type="project" value="InterPro"/>
</dbReference>
<gene>
    <name evidence="7" type="ORF">H0486_08825</name>
</gene>